<comment type="catalytic activity">
    <reaction evidence="7">
        <text>N-terminal N-formyl-L-methionyl-[peptide] + H2O = N-terminal L-methionyl-[peptide] + formate</text>
        <dbReference type="Rhea" id="RHEA:24420"/>
        <dbReference type="Rhea" id="RHEA-COMP:10639"/>
        <dbReference type="Rhea" id="RHEA-COMP:10640"/>
        <dbReference type="ChEBI" id="CHEBI:15377"/>
        <dbReference type="ChEBI" id="CHEBI:15740"/>
        <dbReference type="ChEBI" id="CHEBI:49298"/>
        <dbReference type="ChEBI" id="CHEBI:64731"/>
        <dbReference type="EC" id="3.5.1.88"/>
    </reaction>
</comment>
<dbReference type="Gene3D" id="3.90.45.10">
    <property type="entry name" value="Peptide deformylase"/>
    <property type="match status" value="1"/>
</dbReference>
<comment type="function">
    <text evidence="6 7">Removes the formyl group from the N-terminal Met of newly synthesized proteins.</text>
</comment>
<proteinExistence type="inferred from homology"/>
<keyword evidence="5 7" id="KW-0648">Protein biosynthesis</keyword>
<evidence type="ECO:0000256" key="4">
    <source>
        <dbReference type="ARBA" id="ARBA00022801"/>
    </source>
</evidence>
<organism evidence="8 9">
    <name type="scientific">Helianthus annuus</name>
    <name type="common">Common sunflower</name>
    <dbReference type="NCBI Taxonomy" id="4232"/>
    <lineage>
        <taxon>Eukaryota</taxon>
        <taxon>Viridiplantae</taxon>
        <taxon>Streptophyta</taxon>
        <taxon>Embryophyta</taxon>
        <taxon>Tracheophyta</taxon>
        <taxon>Spermatophyta</taxon>
        <taxon>Magnoliopsida</taxon>
        <taxon>eudicotyledons</taxon>
        <taxon>Gunneridae</taxon>
        <taxon>Pentapetalae</taxon>
        <taxon>asterids</taxon>
        <taxon>campanulids</taxon>
        <taxon>Asterales</taxon>
        <taxon>Asteraceae</taxon>
        <taxon>Asteroideae</taxon>
        <taxon>Heliantheae alliance</taxon>
        <taxon>Heliantheae</taxon>
        <taxon>Helianthus</taxon>
    </lineage>
</organism>
<dbReference type="GO" id="GO:0046872">
    <property type="term" value="F:metal ion binding"/>
    <property type="evidence" value="ECO:0007669"/>
    <property type="project" value="UniProtKB-KW"/>
</dbReference>
<evidence type="ECO:0000256" key="6">
    <source>
        <dbReference type="ARBA" id="ARBA00037114"/>
    </source>
</evidence>
<comment type="similarity">
    <text evidence="1 7">Belongs to the polypeptide deformylase family.</text>
</comment>
<evidence type="ECO:0000313" key="9">
    <source>
        <dbReference type="Proteomes" id="UP000215914"/>
    </source>
</evidence>
<dbReference type="AlphaFoldDB" id="A0A9K3IWX1"/>
<dbReference type="PANTHER" id="PTHR10458:SF2">
    <property type="entry name" value="PEPTIDE DEFORMYLASE, MITOCHONDRIAL"/>
    <property type="match status" value="1"/>
</dbReference>
<keyword evidence="4 7" id="KW-0378">Hydrolase</keyword>
<sequence>MVKVMGSTSGWLCCSPNWYSFKNYCTGGHTEEYIGYAPKEDIKAQDRRSFDLLASFYVIINPNLQNKGNKSALFFKGCLRCVIIAYNILNRFVEKNLYLNGLWVGLARPVLTSDVIFVQCYGHRAMVERFLDVEVTGLDRYGQPMKVSASGWQARILQHECDHLAGTLYVDKMVKRTFRTLYDSGPLVYLNTFGS</sequence>
<comment type="caution">
    <text evidence="8">The sequence shown here is derived from an EMBL/GenBank/DDBJ whole genome shotgun (WGS) entry which is preliminary data.</text>
</comment>
<dbReference type="PANTHER" id="PTHR10458">
    <property type="entry name" value="PEPTIDE DEFORMYLASE"/>
    <property type="match status" value="1"/>
</dbReference>
<dbReference type="Proteomes" id="UP000215914">
    <property type="component" value="Unassembled WGS sequence"/>
</dbReference>
<gene>
    <name evidence="8" type="ORF">HanXRQr2_Chr05g0194801</name>
</gene>
<dbReference type="PRINTS" id="PR01576">
    <property type="entry name" value="PDEFORMYLASE"/>
</dbReference>
<dbReference type="GO" id="GO:0042586">
    <property type="term" value="F:peptide deformylase activity"/>
    <property type="evidence" value="ECO:0000318"/>
    <property type="project" value="GO_Central"/>
</dbReference>
<dbReference type="EMBL" id="MNCJ02000320">
    <property type="protein sequence ID" value="KAF5804237.1"/>
    <property type="molecule type" value="Genomic_DNA"/>
</dbReference>
<dbReference type="EC" id="3.5.1.88" evidence="2 7"/>
<dbReference type="InterPro" id="IPR023635">
    <property type="entry name" value="Peptide_deformylase"/>
</dbReference>
<keyword evidence="3 7" id="KW-0479">Metal-binding</keyword>
<keyword evidence="7" id="KW-0809">Transit peptide</keyword>
<reference evidence="8" key="2">
    <citation type="submission" date="2020-06" db="EMBL/GenBank/DDBJ databases">
        <title>Helianthus annuus Genome sequencing and assembly Release 2.</title>
        <authorList>
            <person name="Gouzy J."/>
            <person name="Langlade N."/>
            <person name="Munos S."/>
        </authorList>
    </citation>
    <scope>NUCLEOTIDE SEQUENCE</scope>
    <source>
        <tissue evidence="8">Leaves</tissue>
    </source>
</reference>
<reference evidence="8" key="1">
    <citation type="journal article" date="2017" name="Nature">
        <title>The sunflower genome provides insights into oil metabolism, flowering and Asterid evolution.</title>
        <authorList>
            <person name="Badouin H."/>
            <person name="Gouzy J."/>
            <person name="Grassa C.J."/>
            <person name="Murat F."/>
            <person name="Staton S.E."/>
            <person name="Cottret L."/>
            <person name="Lelandais-Briere C."/>
            <person name="Owens G.L."/>
            <person name="Carrere S."/>
            <person name="Mayjonade B."/>
            <person name="Legrand L."/>
            <person name="Gill N."/>
            <person name="Kane N.C."/>
            <person name="Bowers J.E."/>
            <person name="Hubner S."/>
            <person name="Bellec A."/>
            <person name="Berard A."/>
            <person name="Berges H."/>
            <person name="Blanchet N."/>
            <person name="Boniface M.C."/>
            <person name="Brunel D."/>
            <person name="Catrice O."/>
            <person name="Chaidir N."/>
            <person name="Claudel C."/>
            <person name="Donnadieu C."/>
            <person name="Faraut T."/>
            <person name="Fievet G."/>
            <person name="Helmstetter N."/>
            <person name="King M."/>
            <person name="Knapp S.J."/>
            <person name="Lai Z."/>
            <person name="Le Paslier M.C."/>
            <person name="Lippi Y."/>
            <person name="Lorenzon L."/>
            <person name="Mandel J.R."/>
            <person name="Marage G."/>
            <person name="Marchand G."/>
            <person name="Marquand E."/>
            <person name="Bret-Mestries E."/>
            <person name="Morien E."/>
            <person name="Nambeesan S."/>
            <person name="Nguyen T."/>
            <person name="Pegot-Espagnet P."/>
            <person name="Pouilly N."/>
            <person name="Raftis F."/>
            <person name="Sallet E."/>
            <person name="Schiex T."/>
            <person name="Thomas J."/>
            <person name="Vandecasteele C."/>
            <person name="Vares D."/>
            <person name="Vear F."/>
            <person name="Vautrin S."/>
            <person name="Crespi M."/>
            <person name="Mangin B."/>
            <person name="Burke J.M."/>
            <person name="Salse J."/>
            <person name="Munos S."/>
            <person name="Vincourt P."/>
            <person name="Rieseberg L.H."/>
            <person name="Langlade N.B."/>
        </authorList>
    </citation>
    <scope>NUCLEOTIDE SEQUENCE</scope>
    <source>
        <tissue evidence="8">Leaves</tissue>
    </source>
</reference>
<dbReference type="InterPro" id="IPR036821">
    <property type="entry name" value="Peptide_deformylase_sf"/>
</dbReference>
<evidence type="ECO:0000256" key="1">
    <source>
        <dbReference type="ARBA" id="ARBA00010759"/>
    </source>
</evidence>
<dbReference type="GO" id="GO:0009507">
    <property type="term" value="C:chloroplast"/>
    <property type="evidence" value="ECO:0007669"/>
    <property type="project" value="UniProtKB-SubCell"/>
</dbReference>
<evidence type="ECO:0000256" key="7">
    <source>
        <dbReference type="RuleBase" id="RU362111"/>
    </source>
</evidence>
<evidence type="ECO:0000256" key="3">
    <source>
        <dbReference type="ARBA" id="ARBA00022723"/>
    </source>
</evidence>
<evidence type="ECO:0000313" key="8">
    <source>
        <dbReference type="EMBL" id="KAF5804237.1"/>
    </source>
</evidence>
<accession>A0A9K3IWX1</accession>
<protein>
    <recommendedName>
        <fullName evidence="2 7">Peptide deformylase</fullName>
        <ecNumber evidence="2 7">3.5.1.88</ecNumber>
    </recommendedName>
</protein>
<dbReference type="GO" id="GO:0005739">
    <property type="term" value="C:mitochondrion"/>
    <property type="evidence" value="ECO:0000318"/>
    <property type="project" value="GO_Central"/>
</dbReference>
<dbReference type="Pfam" id="PF01327">
    <property type="entry name" value="Pep_deformylase"/>
    <property type="match status" value="1"/>
</dbReference>
<evidence type="ECO:0000256" key="2">
    <source>
        <dbReference type="ARBA" id="ARBA00012175"/>
    </source>
</evidence>
<evidence type="ECO:0000256" key="5">
    <source>
        <dbReference type="ARBA" id="ARBA00022917"/>
    </source>
</evidence>
<name>A0A9K3IWX1_HELAN</name>
<keyword evidence="9" id="KW-1185">Reference proteome</keyword>
<comment type="subcellular location">
    <subcellularLocation>
        <location evidence="7">Plastid</location>
        <location evidence="7">Chloroplast</location>
    </subcellularLocation>
</comment>
<keyword evidence="7" id="KW-0934">Plastid</keyword>
<dbReference type="Gramene" id="mRNA:HanXRQr2_Chr05g0194801">
    <property type="protein sequence ID" value="mRNA:HanXRQr2_Chr05g0194801"/>
    <property type="gene ID" value="HanXRQr2_Chr05g0194801"/>
</dbReference>
<dbReference type="SUPFAM" id="SSF56420">
    <property type="entry name" value="Peptide deformylase"/>
    <property type="match status" value="1"/>
</dbReference>
<keyword evidence="7" id="KW-0150">Chloroplast</keyword>
<dbReference type="GO" id="GO:0006412">
    <property type="term" value="P:translation"/>
    <property type="evidence" value="ECO:0007669"/>
    <property type="project" value="UniProtKB-KW"/>
</dbReference>